<comment type="caution">
    <text evidence="7">The sequence shown here is derived from an EMBL/GenBank/DDBJ whole genome shotgun (WGS) entry which is preliminary data.</text>
</comment>
<keyword evidence="2" id="KW-1003">Cell membrane</keyword>
<evidence type="ECO:0000256" key="3">
    <source>
        <dbReference type="ARBA" id="ARBA00022692"/>
    </source>
</evidence>
<dbReference type="PANTHER" id="PTHR30086">
    <property type="entry name" value="ARGININE EXPORTER PROTEIN ARGO"/>
    <property type="match status" value="1"/>
</dbReference>
<dbReference type="InterPro" id="IPR001123">
    <property type="entry name" value="LeuE-type"/>
</dbReference>
<dbReference type="EMBL" id="JACHHY010000009">
    <property type="protein sequence ID" value="MBB5018458.1"/>
    <property type="molecule type" value="Genomic_DNA"/>
</dbReference>
<keyword evidence="5 6" id="KW-0472">Membrane</keyword>
<evidence type="ECO:0000256" key="2">
    <source>
        <dbReference type="ARBA" id="ARBA00022475"/>
    </source>
</evidence>
<dbReference type="Pfam" id="PF01810">
    <property type="entry name" value="LysE"/>
    <property type="match status" value="1"/>
</dbReference>
<evidence type="ECO:0000256" key="6">
    <source>
        <dbReference type="SAM" id="Phobius"/>
    </source>
</evidence>
<gene>
    <name evidence="7" type="ORF">HNQ59_001747</name>
</gene>
<evidence type="ECO:0000313" key="7">
    <source>
        <dbReference type="EMBL" id="MBB5018458.1"/>
    </source>
</evidence>
<dbReference type="PANTHER" id="PTHR30086:SF20">
    <property type="entry name" value="ARGININE EXPORTER PROTEIN ARGO-RELATED"/>
    <property type="match status" value="1"/>
</dbReference>
<evidence type="ECO:0000313" key="8">
    <source>
        <dbReference type="Proteomes" id="UP000575898"/>
    </source>
</evidence>
<feature type="transmembrane region" description="Helical" evidence="6">
    <location>
        <begin position="109"/>
        <end position="127"/>
    </location>
</feature>
<dbReference type="Proteomes" id="UP000575898">
    <property type="component" value="Unassembled WGS sequence"/>
</dbReference>
<reference evidence="7 8" key="1">
    <citation type="submission" date="2020-08" db="EMBL/GenBank/DDBJ databases">
        <title>Genomic Encyclopedia of Type Strains, Phase IV (KMG-IV): sequencing the most valuable type-strain genomes for metagenomic binning, comparative biology and taxonomic classification.</title>
        <authorList>
            <person name="Goeker M."/>
        </authorList>
    </citation>
    <scope>NUCLEOTIDE SEQUENCE [LARGE SCALE GENOMIC DNA]</scope>
    <source>
        <strain evidence="7 8">DSM 27165</strain>
    </source>
</reference>
<organism evidence="7 8">
    <name type="scientific">Chitinivorax tropicus</name>
    <dbReference type="NCBI Taxonomy" id="714531"/>
    <lineage>
        <taxon>Bacteria</taxon>
        <taxon>Pseudomonadati</taxon>
        <taxon>Pseudomonadota</taxon>
        <taxon>Betaproteobacteria</taxon>
        <taxon>Chitinivorax</taxon>
    </lineage>
</organism>
<evidence type="ECO:0000256" key="1">
    <source>
        <dbReference type="ARBA" id="ARBA00004651"/>
    </source>
</evidence>
<feature type="transmembrane region" description="Helical" evidence="6">
    <location>
        <begin position="39"/>
        <end position="62"/>
    </location>
</feature>
<feature type="transmembrane region" description="Helical" evidence="6">
    <location>
        <begin position="6"/>
        <end position="27"/>
    </location>
</feature>
<dbReference type="AlphaFoldDB" id="A0A840MII3"/>
<protein>
    <submittedName>
        <fullName evidence="7">L-lysine exporter family protein LysE/ArgO</fullName>
    </submittedName>
</protein>
<keyword evidence="8" id="KW-1185">Reference proteome</keyword>
<evidence type="ECO:0000256" key="5">
    <source>
        <dbReference type="ARBA" id="ARBA00023136"/>
    </source>
</evidence>
<dbReference type="GO" id="GO:0005886">
    <property type="term" value="C:plasma membrane"/>
    <property type="evidence" value="ECO:0007669"/>
    <property type="project" value="UniProtKB-SubCell"/>
</dbReference>
<name>A0A840MII3_9PROT</name>
<comment type="subcellular location">
    <subcellularLocation>
        <location evidence="1">Cell membrane</location>
        <topology evidence="1">Multi-pass membrane protein</topology>
    </subcellularLocation>
</comment>
<dbReference type="RefSeq" id="WP_184037763.1">
    <property type="nucleotide sequence ID" value="NZ_JACHHY010000009.1"/>
</dbReference>
<keyword evidence="4 6" id="KW-1133">Transmembrane helix</keyword>
<feature type="transmembrane region" description="Helical" evidence="6">
    <location>
        <begin position="68"/>
        <end position="89"/>
    </location>
</feature>
<proteinExistence type="predicted"/>
<dbReference type="GO" id="GO:0015171">
    <property type="term" value="F:amino acid transmembrane transporter activity"/>
    <property type="evidence" value="ECO:0007669"/>
    <property type="project" value="TreeGrafter"/>
</dbReference>
<feature type="transmembrane region" description="Helical" evidence="6">
    <location>
        <begin position="147"/>
        <end position="168"/>
    </location>
</feature>
<sequence>MLTTWLQGLLMGASLIMVLGAQNAFVLTQGLRGRHRMSLALTSALCDALLIMIGVAGMGALFAGSPALLAWAAWAGAAFLATYGARSLYSALRPATAGALVAADTESGVIKLILTTLAFSLLNPHVYLDTVVLLGSLGSQHGDTGRWWFGAGAATASFIWFFSLSYGAKLLLPLFQKPSSWRILDCLNGLVMWGIAATLIQKALAL</sequence>
<accession>A0A840MII3</accession>
<evidence type="ECO:0000256" key="4">
    <source>
        <dbReference type="ARBA" id="ARBA00022989"/>
    </source>
</evidence>
<keyword evidence="3 6" id="KW-0812">Transmembrane</keyword>